<accession>A0ACB8TD28</accession>
<protein>
    <submittedName>
        <fullName evidence="1">Uncharacterized protein</fullName>
    </submittedName>
</protein>
<name>A0ACB8TD28_9AGAM</name>
<comment type="caution">
    <text evidence="1">The sequence shown here is derived from an EMBL/GenBank/DDBJ whole genome shotgun (WGS) entry which is preliminary data.</text>
</comment>
<dbReference type="Proteomes" id="UP000814140">
    <property type="component" value="Unassembled WGS sequence"/>
</dbReference>
<proteinExistence type="predicted"/>
<evidence type="ECO:0000313" key="2">
    <source>
        <dbReference type="Proteomes" id="UP000814140"/>
    </source>
</evidence>
<evidence type="ECO:0000313" key="1">
    <source>
        <dbReference type="EMBL" id="KAI0066269.1"/>
    </source>
</evidence>
<organism evidence="1 2">
    <name type="scientific">Artomyces pyxidatus</name>
    <dbReference type="NCBI Taxonomy" id="48021"/>
    <lineage>
        <taxon>Eukaryota</taxon>
        <taxon>Fungi</taxon>
        <taxon>Dikarya</taxon>
        <taxon>Basidiomycota</taxon>
        <taxon>Agaricomycotina</taxon>
        <taxon>Agaricomycetes</taxon>
        <taxon>Russulales</taxon>
        <taxon>Auriscalpiaceae</taxon>
        <taxon>Artomyces</taxon>
    </lineage>
</organism>
<keyword evidence="2" id="KW-1185">Reference proteome</keyword>
<sequence length="168" mass="19013">MPHHHPRLGPSRYSQLCSPCQGEGGKWGTMLFAKPQRTIPARNSHARAILRDHKQHNVERHQGYKSASSGVLEDIPNFVTPLEEVRLSDSSTWSVLHPVQPRLWLSIDSNDRMEPSSLPYACGEPSDKHRLKDPGDACLLRYVPRMLLLFFSTHVPFCAKVPVSVTRQ</sequence>
<reference evidence="1" key="1">
    <citation type="submission" date="2021-03" db="EMBL/GenBank/DDBJ databases">
        <authorList>
            <consortium name="DOE Joint Genome Institute"/>
            <person name="Ahrendt S."/>
            <person name="Looney B.P."/>
            <person name="Miyauchi S."/>
            <person name="Morin E."/>
            <person name="Drula E."/>
            <person name="Courty P.E."/>
            <person name="Chicoki N."/>
            <person name="Fauchery L."/>
            <person name="Kohler A."/>
            <person name="Kuo A."/>
            <person name="Labutti K."/>
            <person name="Pangilinan J."/>
            <person name="Lipzen A."/>
            <person name="Riley R."/>
            <person name="Andreopoulos W."/>
            <person name="He G."/>
            <person name="Johnson J."/>
            <person name="Barry K.W."/>
            <person name="Grigoriev I.V."/>
            <person name="Nagy L."/>
            <person name="Hibbett D."/>
            <person name="Henrissat B."/>
            <person name="Matheny P.B."/>
            <person name="Labbe J."/>
            <person name="Martin F."/>
        </authorList>
    </citation>
    <scope>NUCLEOTIDE SEQUENCE</scope>
    <source>
        <strain evidence="1">HHB10654</strain>
    </source>
</reference>
<dbReference type="EMBL" id="MU277193">
    <property type="protein sequence ID" value="KAI0066269.1"/>
    <property type="molecule type" value="Genomic_DNA"/>
</dbReference>
<reference evidence="1" key="2">
    <citation type="journal article" date="2022" name="New Phytol.">
        <title>Evolutionary transition to the ectomycorrhizal habit in the genomes of a hyperdiverse lineage of mushroom-forming fungi.</title>
        <authorList>
            <person name="Looney B."/>
            <person name="Miyauchi S."/>
            <person name="Morin E."/>
            <person name="Drula E."/>
            <person name="Courty P.E."/>
            <person name="Kohler A."/>
            <person name="Kuo A."/>
            <person name="LaButti K."/>
            <person name="Pangilinan J."/>
            <person name="Lipzen A."/>
            <person name="Riley R."/>
            <person name="Andreopoulos W."/>
            <person name="He G."/>
            <person name="Johnson J."/>
            <person name="Nolan M."/>
            <person name="Tritt A."/>
            <person name="Barry K.W."/>
            <person name="Grigoriev I.V."/>
            <person name="Nagy L.G."/>
            <person name="Hibbett D."/>
            <person name="Henrissat B."/>
            <person name="Matheny P.B."/>
            <person name="Labbe J."/>
            <person name="Martin F.M."/>
        </authorList>
    </citation>
    <scope>NUCLEOTIDE SEQUENCE</scope>
    <source>
        <strain evidence="1">HHB10654</strain>
    </source>
</reference>
<gene>
    <name evidence="1" type="ORF">BV25DRAFT_1525598</name>
</gene>